<keyword evidence="4" id="KW-1185">Reference proteome</keyword>
<name>A0A7T8HFJ9_CALRO</name>
<evidence type="ECO:0000313" key="4">
    <source>
        <dbReference type="Proteomes" id="UP000595437"/>
    </source>
</evidence>
<protein>
    <submittedName>
        <fullName evidence="3">ATP-binding cassette transporter sub-family F member 1</fullName>
    </submittedName>
</protein>
<dbReference type="EMBL" id="CP045895">
    <property type="protein sequence ID" value="QQP48585.1"/>
    <property type="molecule type" value="Genomic_DNA"/>
</dbReference>
<dbReference type="AlphaFoldDB" id="A0A7T8HFJ9"/>
<organism evidence="3 4">
    <name type="scientific">Caligus rogercresseyi</name>
    <name type="common">Sea louse</name>
    <dbReference type="NCBI Taxonomy" id="217165"/>
    <lineage>
        <taxon>Eukaryota</taxon>
        <taxon>Metazoa</taxon>
        <taxon>Ecdysozoa</taxon>
        <taxon>Arthropoda</taxon>
        <taxon>Crustacea</taxon>
        <taxon>Multicrustacea</taxon>
        <taxon>Hexanauplia</taxon>
        <taxon>Copepoda</taxon>
        <taxon>Siphonostomatoida</taxon>
        <taxon>Caligidae</taxon>
        <taxon>Caligus</taxon>
    </lineage>
</organism>
<dbReference type="OrthoDB" id="2110130at2759"/>
<feature type="compositionally biased region" description="Basic and acidic residues" evidence="2">
    <location>
        <begin position="56"/>
        <end position="67"/>
    </location>
</feature>
<keyword evidence="1" id="KW-0677">Repeat</keyword>
<dbReference type="InterPro" id="IPR050611">
    <property type="entry name" value="ABCF"/>
</dbReference>
<proteinExistence type="predicted"/>
<sequence>MPESEALLSTPKRFDATGNYSMFKKMVVQKRRERLKDYEKQERRLKELKASGQSKKKAESKTKEALTRKQLKNQSKLNKDEDAGPTELLEKPREYLVKFRFPETSHLQPPFLGLYGVSFKYETQPHLFKTVDFGIDMDSRIAIVGECP</sequence>
<dbReference type="GO" id="GO:0005524">
    <property type="term" value="F:ATP binding"/>
    <property type="evidence" value="ECO:0007669"/>
    <property type="project" value="UniProtKB-KW"/>
</dbReference>
<feature type="compositionally biased region" description="Basic and acidic residues" evidence="2">
    <location>
        <begin position="34"/>
        <end position="49"/>
    </location>
</feature>
<keyword evidence="3" id="KW-0547">Nucleotide-binding</keyword>
<gene>
    <name evidence="3" type="ORF">FKW44_008952</name>
</gene>
<reference evidence="4" key="1">
    <citation type="submission" date="2021-01" db="EMBL/GenBank/DDBJ databases">
        <title>Caligus Genome Assembly.</title>
        <authorList>
            <person name="Gallardo-Escarate C."/>
        </authorList>
    </citation>
    <scope>NUCLEOTIDE SEQUENCE [LARGE SCALE GENOMIC DNA]</scope>
</reference>
<dbReference type="Proteomes" id="UP000595437">
    <property type="component" value="Chromosome 6"/>
</dbReference>
<evidence type="ECO:0000313" key="3">
    <source>
        <dbReference type="EMBL" id="QQP48585.1"/>
    </source>
</evidence>
<evidence type="ECO:0000256" key="1">
    <source>
        <dbReference type="ARBA" id="ARBA00022737"/>
    </source>
</evidence>
<feature type="compositionally biased region" description="Basic and acidic residues" evidence="2">
    <location>
        <begin position="77"/>
        <end position="87"/>
    </location>
</feature>
<evidence type="ECO:0000256" key="2">
    <source>
        <dbReference type="SAM" id="MobiDB-lite"/>
    </source>
</evidence>
<dbReference type="PANTHER" id="PTHR19211:SF14">
    <property type="entry name" value="ATP-BINDING CASSETTE SUB-FAMILY F MEMBER 1"/>
    <property type="match status" value="1"/>
</dbReference>
<keyword evidence="3" id="KW-0067">ATP-binding</keyword>
<accession>A0A7T8HFJ9</accession>
<dbReference type="PANTHER" id="PTHR19211">
    <property type="entry name" value="ATP-BINDING TRANSPORT PROTEIN-RELATED"/>
    <property type="match status" value="1"/>
</dbReference>
<feature type="region of interest" description="Disordered" evidence="2">
    <location>
        <begin position="34"/>
        <end position="87"/>
    </location>
</feature>